<dbReference type="AlphaFoldDB" id="A0A9X1SSV1"/>
<feature type="compositionally biased region" description="Basic and acidic residues" evidence="1">
    <location>
        <begin position="714"/>
        <end position="731"/>
    </location>
</feature>
<feature type="region of interest" description="Disordered" evidence="1">
    <location>
        <begin position="370"/>
        <end position="637"/>
    </location>
</feature>
<feature type="compositionally biased region" description="Low complexity" evidence="1">
    <location>
        <begin position="480"/>
        <end position="498"/>
    </location>
</feature>
<feature type="compositionally biased region" description="Gly residues" evidence="1">
    <location>
        <begin position="437"/>
        <end position="476"/>
    </location>
</feature>
<feature type="region of interest" description="Disordered" evidence="1">
    <location>
        <begin position="685"/>
        <end position="738"/>
    </location>
</feature>
<keyword evidence="3" id="KW-1185">Reference proteome</keyword>
<feature type="compositionally biased region" description="Basic and acidic residues" evidence="1">
    <location>
        <begin position="1"/>
        <end position="10"/>
    </location>
</feature>
<organism evidence="2 3">
    <name type="scientific">Kineosporia babensis</name>
    <dbReference type="NCBI Taxonomy" id="499548"/>
    <lineage>
        <taxon>Bacteria</taxon>
        <taxon>Bacillati</taxon>
        <taxon>Actinomycetota</taxon>
        <taxon>Actinomycetes</taxon>
        <taxon>Kineosporiales</taxon>
        <taxon>Kineosporiaceae</taxon>
        <taxon>Kineosporia</taxon>
    </lineage>
</organism>
<feature type="compositionally biased region" description="Basic and acidic residues" evidence="1">
    <location>
        <begin position="627"/>
        <end position="637"/>
    </location>
</feature>
<evidence type="ECO:0000313" key="2">
    <source>
        <dbReference type="EMBL" id="MCD5310000.1"/>
    </source>
</evidence>
<evidence type="ECO:0008006" key="4">
    <source>
        <dbReference type="Google" id="ProtNLM"/>
    </source>
</evidence>
<feature type="compositionally biased region" description="Low complexity" evidence="1">
    <location>
        <begin position="238"/>
        <end position="253"/>
    </location>
</feature>
<feature type="compositionally biased region" description="Low complexity" evidence="1">
    <location>
        <begin position="309"/>
        <end position="328"/>
    </location>
</feature>
<dbReference type="EMBL" id="JAJOMB010000002">
    <property type="protein sequence ID" value="MCD5310000.1"/>
    <property type="molecule type" value="Genomic_DNA"/>
</dbReference>
<feature type="compositionally biased region" description="Polar residues" evidence="1">
    <location>
        <begin position="603"/>
        <end position="612"/>
    </location>
</feature>
<dbReference type="RefSeq" id="WP_231438929.1">
    <property type="nucleotide sequence ID" value="NZ_JAJOMB010000002.1"/>
</dbReference>
<evidence type="ECO:0000313" key="3">
    <source>
        <dbReference type="Proteomes" id="UP001138997"/>
    </source>
</evidence>
<feature type="region of interest" description="Disordered" evidence="1">
    <location>
        <begin position="1"/>
        <end position="21"/>
    </location>
</feature>
<feature type="compositionally biased region" description="Basic and acidic residues" evidence="1">
    <location>
        <begin position="695"/>
        <end position="705"/>
    </location>
</feature>
<dbReference type="Proteomes" id="UP001138997">
    <property type="component" value="Unassembled WGS sequence"/>
</dbReference>
<accession>A0A9X1SSV1</accession>
<feature type="compositionally biased region" description="Basic and acidic residues" evidence="1">
    <location>
        <begin position="577"/>
        <end position="586"/>
    </location>
</feature>
<evidence type="ECO:0000256" key="1">
    <source>
        <dbReference type="SAM" id="MobiDB-lite"/>
    </source>
</evidence>
<feature type="compositionally biased region" description="Gly residues" evidence="1">
    <location>
        <begin position="499"/>
        <end position="562"/>
    </location>
</feature>
<gene>
    <name evidence="2" type="ORF">LR394_03780</name>
</gene>
<name>A0A9X1SSV1_9ACTN</name>
<comment type="caution">
    <text evidence="2">The sequence shown here is derived from an EMBL/GenBank/DDBJ whole genome shotgun (WGS) entry which is preliminary data.</text>
</comment>
<sequence>MASQDSEFKPDGQSGYYSDEAGSPDVLGQCTNWSGYTIEMMMQTVLRLHDGTYRDAANDWSKIADDLTNLQQRLRAAGDTMRDGWDPTVNKAAANFLEQVEAGTWSHGDWSAQARTNSTHLNDMAEQVVSTKQAMIDNYDQFLVVYEDAQLQMTKASQMHSGDGFFAEAGRFFTDYDARMAKAKQEADGIRELYTQKAAALMTTLGGSFLVNGFNLGEGRVYQGPTTVSGRSGPVAPAPSGAGLANLPAGAAPRNTGGVGNGVPRSVPTGTPRNPLPTDPRGRPIPKATDKTPATKNLGAPVDPTKSLTTPPAANPAAGPAVGPTGTPRNVGDLLSNGPGANGVNALAADPSGAPIPLAGTPRQLPNAVPAAAVPARTPASSLGTPAAFNPAGPGAGTGLIRPGGTPAVPPGGLGSGTPARNSPRNSLLGRMNPNGPGAGAPPGGSPRGVGPGMPGNRGLGAGGPRGPGGRGGSPGMPGAPGNRAGAPGSRGNALGAPGSRGGGPGGPGGPGSRGTGPGGRGGVGTPGNRGGGPGSGGRGISTKGRGNGFGRGGSGPGGGGAPRTNRRTTNDEDEQYETKNYRGESEEYLGDLPQAPQKLSGHLSSSPTSAQGLAGALAGRFRRKQRAPETDLSGRRARIEAAAEAEAELLFVPTERRPDLTGRNSVPEGGYSALGIDELLRGGQSAAEISAPEQQRRVTDEQHPQGEYWQVEVPDKIVAEPEPESTDRRGRVLGPAS</sequence>
<feature type="compositionally biased region" description="Low complexity" evidence="1">
    <location>
        <begin position="384"/>
        <end position="393"/>
    </location>
</feature>
<proteinExistence type="predicted"/>
<reference evidence="2" key="1">
    <citation type="submission" date="2021-11" db="EMBL/GenBank/DDBJ databases">
        <title>Streptomyces corallinus and Kineosporia corallina sp. nov., two new coral-derived marine actinobacteria.</title>
        <authorList>
            <person name="Buangrab K."/>
            <person name="Sutthacheep M."/>
            <person name="Yeemin T."/>
            <person name="Harunari E."/>
            <person name="Igarashi Y."/>
            <person name="Sripreechasak P."/>
            <person name="Kanchanasin P."/>
            <person name="Tanasupawat S."/>
            <person name="Phongsopitanun W."/>
        </authorList>
    </citation>
    <scope>NUCLEOTIDE SEQUENCE</scope>
    <source>
        <strain evidence="2">JCM 31032</strain>
    </source>
</reference>
<feature type="region of interest" description="Disordered" evidence="1">
    <location>
        <begin position="227"/>
        <end position="331"/>
    </location>
</feature>
<protein>
    <recommendedName>
        <fullName evidence="4">PPE domain-containing protein</fullName>
    </recommendedName>
</protein>